<organism evidence="2 3">
    <name type="scientific">Phaeosphaeria nodorum (strain SN15 / ATCC MYA-4574 / FGSC 10173)</name>
    <name type="common">Glume blotch fungus</name>
    <name type="synonym">Parastagonospora nodorum</name>
    <dbReference type="NCBI Taxonomy" id="321614"/>
    <lineage>
        <taxon>Eukaryota</taxon>
        <taxon>Fungi</taxon>
        <taxon>Dikarya</taxon>
        <taxon>Ascomycota</taxon>
        <taxon>Pezizomycotina</taxon>
        <taxon>Dothideomycetes</taxon>
        <taxon>Pleosporomycetidae</taxon>
        <taxon>Pleosporales</taxon>
        <taxon>Pleosporineae</taxon>
        <taxon>Phaeosphaeriaceae</taxon>
        <taxon>Parastagonospora</taxon>
    </lineage>
</organism>
<dbReference type="InParanoid" id="Q0U115"/>
<keyword evidence="1" id="KW-0812">Transmembrane</keyword>
<feature type="transmembrane region" description="Helical" evidence="1">
    <location>
        <begin position="45"/>
        <end position="65"/>
    </location>
</feature>
<protein>
    <submittedName>
        <fullName evidence="2">Uncharacterized protein</fullName>
    </submittedName>
</protein>
<dbReference type="RefSeq" id="XP_001804715.1">
    <property type="nucleotide sequence ID" value="XM_001804663.1"/>
</dbReference>
<accession>Q0U115</accession>
<evidence type="ECO:0000313" key="2">
    <source>
        <dbReference type="EMBL" id="EAT78071.1"/>
    </source>
</evidence>
<evidence type="ECO:0000256" key="1">
    <source>
        <dbReference type="SAM" id="Phobius"/>
    </source>
</evidence>
<name>Q0U115_PHANO</name>
<keyword evidence="1" id="KW-0472">Membrane</keyword>
<sequence length="130" mass="14731">MWLNKSFGLSPPFTSLRFMNATPPAIRGSIPILSRDLGKQCVQTFIVILALTFVINFYNLGYYAFLWHMRLAVDICEPSEVGPLLRQRGIVYKDFINIIDHKLVVVCDLPGCWASRKNRKAEPTTRSGKG</sequence>
<gene>
    <name evidence="2" type="ORF">SNOG_14531</name>
</gene>
<dbReference type="EMBL" id="CH445356">
    <property type="protein sequence ID" value="EAT78071.1"/>
    <property type="molecule type" value="Genomic_DNA"/>
</dbReference>
<keyword evidence="1" id="KW-1133">Transmembrane helix</keyword>
<proteinExistence type="predicted"/>
<dbReference type="KEGG" id="pno:SNOG_14531"/>
<dbReference type="Proteomes" id="UP000001055">
    <property type="component" value="Unassembled WGS sequence"/>
</dbReference>
<dbReference type="AlphaFoldDB" id="Q0U115"/>
<reference evidence="3" key="1">
    <citation type="journal article" date="2007" name="Plant Cell">
        <title>Dothideomycete-plant interactions illuminated by genome sequencing and EST analysis of the wheat pathogen Stagonospora nodorum.</title>
        <authorList>
            <person name="Hane J.K."/>
            <person name="Lowe R.G."/>
            <person name="Solomon P.S."/>
            <person name="Tan K.C."/>
            <person name="Schoch C.L."/>
            <person name="Spatafora J.W."/>
            <person name="Crous P.W."/>
            <person name="Kodira C."/>
            <person name="Birren B.W."/>
            <person name="Galagan J.E."/>
            <person name="Torriani S.F."/>
            <person name="McDonald B.A."/>
            <person name="Oliver R.P."/>
        </authorList>
    </citation>
    <scope>NUCLEOTIDE SEQUENCE [LARGE SCALE GENOMIC DNA]</scope>
    <source>
        <strain evidence="3">SN15 / ATCC MYA-4574 / FGSC 10173</strain>
    </source>
</reference>
<dbReference type="GeneID" id="5981640"/>
<evidence type="ECO:0000313" key="3">
    <source>
        <dbReference type="Proteomes" id="UP000001055"/>
    </source>
</evidence>